<reference evidence="12 13" key="1">
    <citation type="journal article" date="2014" name="Int. J. Syst. Evol. Microbiol.">
        <title>Complete genome sequence of Corynebacterium casei LMG S-19264T (=DSM 44701T), isolated from a smear-ripened cheese.</title>
        <authorList>
            <consortium name="US DOE Joint Genome Institute (JGI-PGF)"/>
            <person name="Walter F."/>
            <person name="Albersmeier A."/>
            <person name="Kalinowski J."/>
            <person name="Ruckert C."/>
        </authorList>
    </citation>
    <scope>NUCLEOTIDE SEQUENCE [LARGE SCALE GENOMIC DNA]</scope>
    <source>
        <strain evidence="12 13">CGMCC 4.7215</strain>
    </source>
</reference>
<evidence type="ECO:0000313" key="13">
    <source>
        <dbReference type="Proteomes" id="UP001596414"/>
    </source>
</evidence>
<evidence type="ECO:0000256" key="8">
    <source>
        <dbReference type="ARBA" id="ARBA00030045"/>
    </source>
</evidence>
<evidence type="ECO:0000256" key="1">
    <source>
        <dbReference type="ARBA" id="ARBA00000123"/>
    </source>
</evidence>
<dbReference type="GO" id="GO:0008236">
    <property type="term" value="F:serine-type peptidase activity"/>
    <property type="evidence" value="ECO:0007669"/>
    <property type="project" value="UniProtKB-KW"/>
</dbReference>
<dbReference type="GO" id="GO:0004177">
    <property type="term" value="F:aminopeptidase activity"/>
    <property type="evidence" value="ECO:0007669"/>
    <property type="project" value="UniProtKB-KW"/>
</dbReference>
<keyword evidence="6 12" id="KW-0378">Hydrolase</keyword>
<dbReference type="EC" id="3.4.14.11" evidence="3"/>
<feature type="transmembrane region" description="Helical" evidence="10">
    <location>
        <begin position="704"/>
        <end position="723"/>
    </location>
</feature>
<dbReference type="Proteomes" id="UP001596414">
    <property type="component" value="Unassembled WGS sequence"/>
</dbReference>
<comment type="similarity">
    <text evidence="2">Belongs to the peptidase S15 family.</text>
</comment>
<keyword evidence="10" id="KW-1133">Transmembrane helix</keyword>
<feature type="compositionally biased region" description="Acidic residues" evidence="9">
    <location>
        <begin position="642"/>
        <end position="654"/>
    </location>
</feature>
<dbReference type="NCBIfam" id="TIGR00976">
    <property type="entry name" value="CocE_NonD"/>
    <property type="match status" value="1"/>
</dbReference>
<dbReference type="AlphaFoldDB" id="A0ABD5XCR7"/>
<evidence type="ECO:0000256" key="2">
    <source>
        <dbReference type="ARBA" id="ARBA00010819"/>
    </source>
</evidence>
<evidence type="ECO:0000256" key="4">
    <source>
        <dbReference type="ARBA" id="ARBA00022438"/>
    </source>
</evidence>
<organism evidence="12 13">
    <name type="scientific">Halovenus rubra</name>
    <dbReference type="NCBI Taxonomy" id="869890"/>
    <lineage>
        <taxon>Archaea</taxon>
        <taxon>Methanobacteriati</taxon>
        <taxon>Methanobacteriota</taxon>
        <taxon>Stenosarchaea group</taxon>
        <taxon>Halobacteria</taxon>
        <taxon>Halobacteriales</taxon>
        <taxon>Haloarculaceae</taxon>
        <taxon>Halovenus</taxon>
    </lineage>
</organism>
<evidence type="ECO:0000256" key="7">
    <source>
        <dbReference type="ARBA" id="ARBA00022825"/>
    </source>
</evidence>
<name>A0ABD5XCR7_9EURY</name>
<dbReference type="PROSITE" id="PS51318">
    <property type="entry name" value="TAT"/>
    <property type="match status" value="1"/>
</dbReference>
<proteinExistence type="inferred from homology"/>
<dbReference type="Gene3D" id="2.60.120.260">
    <property type="entry name" value="Galactose-binding domain-like"/>
    <property type="match status" value="1"/>
</dbReference>
<dbReference type="SUPFAM" id="SSF49785">
    <property type="entry name" value="Galactose-binding domain-like"/>
    <property type="match status" value="1"/>
</dbReference>
<feature type="compositionally biased region" description="Low complexity" evidence="9">
    <location>
        <begin position="655"/>
        <end position="672"/>
    </location>
</feature>
<sequence length="731" mass="79669">MRQSPQTQNSTPFTRRQVLKSGVTGVTATTLGLVQAEVSRGADANPPEYDDTTVVRESVWVETDTDTDNTGELDRTHVSIARPQSAEPLPVLVRADPYAVPDNDRADLSPDYPNYQSKVNSTMEVELYRPDASVSTQGNTNTIGVVPGQVFDRSYYYEKALLPEGYIFAYASPLGTGLSTGCSSLGGKPEIASIKAVIDWLNGRRKAYDSRSGGKPVDAAWTTGTTGMFGGSYRGTLANGVAATGVDGLETIVPIRSISSWYSYVRSNGAVISGGQTTASSANPLTMLAAFVTTRTDSESCDTSIDEMTKKLDRKTGNYNDFWAERDYTTGDNQINASVLAVHGISDTNTRPRQLTKWLDVLRDEDVPYKVWVHQGGHDDPREHENKEKPWVELLKKWFGYWLKDKDNGVMERPTALVERPDKTLTEAADWPSERSETVPLRLHPNGENDGQLMTTVPSEPGTETLVDDSTQPPTQLLEAESQENRLVYRTETLDGPVRVSGQIEPQLTLSVDSPAALLSVGLVDFGPDEAEIVTRGWMNLQNRETLEHSRRIDPGTEYTVTFPTEPAEHVFEQGHRLGVMVFSSDYTVTKRPPSSPELTITLSESLIDVPIVGGTAAFKAALSGETVPEPYGVTYTYPGEQESDGDAGSEESTNETPAETETTPTETPTEATKTESLDEATPTTDTATDSERTAESQKVDDNGAGFGVVSAVSGVGALGYVLKRRFRERQ</sequence>
<dbReference type="InterPro" id="IPR008979">
    <property type="entry name" value="Galactose-bd-like_sf"/>
</dbReference>
<dbReference type="InterPro" id="IPR029058">
    <property type="entry name" value="AB_hydrolase_fold"/>
</dbReference>
<accession>A0ABD5XCR7</accession>
<comment type="caution">
    <text evidence="12">The sequence shown here is derived from an EMBL/GenBank/DDBJ whole genome shotgun (WGS) entry which is preliminary data.</text>
</comment>
<evidence type="ECO:0000313" key="12">
    <source>
        <dbReference type="EMBL" id="MFC7126182.1"/>
    </source>
</evidence>
<keyword evidence="10" id="KW-0472">Membrane</keyword>
<protein>
    <recommendedName>
        <fullName evidence="3">Xaa-Pro dipeptidyl-peptidase</fullName>
        <ecNumber evidence="3">3.4.14.11</ecNumber>
    </recommendedName>
    <alternativeName>
        <fullName evidence="8">X-prolyl-dipeptidyl aminopeptidase</fullName>
    </alternativeName>
</protein>
<evidence type="ECO:0000256" key="5">
    <source>
        <dbReference type="ARBA" id="ARBA00022670"/>
    </source>
</evidence>
<feature type="region of interest" description="Disordered" evidence="9">
    <location>
        <begin position="428"/>
        <end position="451"/>
    </location>
</feature>
<feature type="compositionally biased region" description="Basic and acidic residues" evidence="9">
    <location>
        <begin position="690"/>
        <end position="702"/>
    </location>
</feature>
<dbReference type="EMBL" id="JBHSZQ010000019">
    <property type="protein sequence ID" value="MFC7126182.1"/>
    <property type="molecule type" value="Genomic_DNA"/>
</dbReference>
<evidence type="ECO:0000256" key="9">
    <source>
        <dbReference type="SAM" id="MobiDB-lite"/>
    </source>
</evidence>
<feature type="region of interest" description="Disordered" evidence="9">
    <location>
        <begin position="629"/>
        <end position="708"/>
    </location>
</feature>
<comment type="catalytic activity">
    <reaction evidence="1">
        <text>Hydrolyzes Xaa-Pro-|- bonds to release unblocked, N-terminal dipeptides from substrates including Ala-Pro-|-p-nitroanilide and (sequentially) Tyr-Pro-|-Phe-Pro-|-Gly-Pro-|-Ile.</text>
        <dbReference type="EC" id="3.4.14.11"/>
    </reaction>
</comment>
<evidence type="ECO:0000256" key="3">
    <source>
        <dbReference type="ARBA" id="ARBA00012463"/>
    </source>
</evidence>
<gene>
    <name evidence="12" type="ORF">ACFQJ7_09060</name>
</gene>
<keyword evidence="7" id="KW-0720">Serine protease</keyword>
<feature type="domain" description="Xaa-Pro dipeptidyl-peptidase C-terminal" evidence="11">
    <location>
        <begin position="396"/>
        <end position="609"/>
    </location>
</feature>
<dbReference type="InterPro" id="IPR000383">
    <property type="entry name" value="Xaa-Pro-like_dom"/>
</dbReference>
<evidence type="ECO:0000259" key="11">
    <source>
        <dbReference type="SMART" id="SM00939"/>
    </source>
</evidence>
<dbReference type="GO" id="GO:0006508">
    <property type="term" value="P:proteolysis"/>
    <property type="evidence" value="ECO:0007669"/>
    <property type="project" value="UniProtKB-KW"/>
</dbReference>
<dbReference type="InterPro" id="IPR008252">
    <property type="entry name" value="Pept_S15_Xpro"/>
</dbReference>
<dbReference type="SUPFAM" id="SSF53474">
    <property type="entry name" value="alpha/beta-Hydrolases"/>
    <property type="match status" value="1"/>
</dbReference>
<dbReference type="SMART" id="SM00939">
    <property type="entry name" value="PepX_C"/>
    <property type="match status" value="1"/>
</dbReference>
<keyword evidence="5" id="KW-0645">Protease</keyword>
<keyword evidence="4" id="KW-0031">Aminopeptidase</keyword>
<evidence type="ECO:0000256" key="10">
    <source>
        <dbReference type="SAM" id="Phobius"/>
    </source>
</evidence>
<dbReference type="RefSeq" id="WP_267638849.1">
    <property type="nucleotide sequence ID" value="NZ_JAODIY010000043.1"/>
</dbReference>
<dbReference type="PRINTS" id="PR00923">
    <property type="entry name" value="LACTOPTASE"/>
</dbReference>
<evidence type="ECO:0000256" key="6">
    <source>
        <dbReference type="ARBA" id="ARBA00022801"/>
    </source>
</evidence>
<dbReference type="InterPro" id="IPR005674">
    <property type="entry name" value="CocE/Ser_esterase"/>
</dbReference>
<keyword evidence="10" id="KW-0812">Transmembrane</keyword>
<dbReference type="InterPro" id="IPR006311">
    <property type="entry name" value="TAT_signal"/>
</dbReference>
<dbReference type="InterPro" id="IPR013736">
    <property type="entry name" value="Xaa-Pro_dipept_C"/>
</dbReference>
<dbReference type="Pfam" id="PF02129">
    <property type="entry name" value="Peptidase_S15"/>
    <property type="match status" value="1"/>
</dbReference>
<dbReference type="Pfam" id="PF08530">
    <property type="entry name" value="PepX_C"/>
    <property type="match status" value="1"/>
</dbReference>
<dbReference type="Gene3D" id="1.10.246.70">
    <property type="match status" value="1"/>
</dbReference>
<dbReference type="GO" id="GO:0008239">
    <property type="term" value="F:dipeptidyl-peptidase activity"/>
    <property type="evidence" value="ECO:0007669"/>
    <property type="project" value="UniProtKB-EC"/>
</dbReference>
<dbReference type="Gene3D" id="3.40.50.1820">
    <property type="entry name" value="alpha/beta hydrolase"/>
    <property type="match status" value="1"/>
</dbReference>